<keyword evidence="2" id="KW-0732">Signal</keyword>
<organism evidence="3 4">
    <name type="scientific">Edaphochlamys debaryana</name>
    <dbReference type="NCBI Taxonomy" id="47281"/>
    <lineage>
        <taxon>Eukaryota</taxon>
        <taxon>Viridiplantae</taxon>
        <taxon>Chlorophyta</taxon>
        <taxon>core chlorophytes</taxon>
        <taxon>Chlorophyceae</taxon>
        <taxon>CS clade</taxon>
        <taxon>Chlamydomonadales</taxon>
        <taxon>Chlamydomonadales incertae sedis</taxon>
        <taxon>Edaphochlamys</taxon>
    </lineage>
</organism>
<dbReference type="OrthoDB" id="549336at2759"/>
<gene>
    <name evidence="3" type="ORF">HYH03_018754</name>
</gene>
<evidence type="ECO:0000256" key="1">
    <source>
        <dbReference type="SAM" id="MobiDB-lite"/>
    </source>
</evidence>
<keyword evidence="4" id="KW-1185">Reference proteome</keyword>
<evidence type="ECO:0000313" key="4">
    <source>
        <dbReference type="Proteomes" id="UP000612055"/>
    </source>
</evidence>
<dbReference type="EMBL" id="JAEHOE010000234">
    <property type="protein sequence ID" value="KAG2482312.1"/>
    <property type="molecule type" value="Genomic_DNA"/>
</dbReference>
<evidence type="ECO:0000313" key="3">
    <source>
        <dbReference type="EMBL" id="KAG2482312.1"/>
    </source>
</evidence>
<feature type="signal peptide" evidence="2">
    <location>
        <begin position="1"/>
        <end position="39"/>
    </location>
</feature>
<proteinExistence type="predicted"/>
<dbReference type="Proteomes" id="UP000612055">
    <property type="component" value="Unassembled WGS sequence"/>
</dbReference>
<comment type="caution">
    <text evidence="3">The sequence shown here is derived from an EMBL/GenBank/DDBJ whole genome shotgun (WGS) entry which is preliminary data.</text>
</comment>
<feature type="compositionally biased region" description="Pro residues" evidence="1">
    <location>
        <begin position="178"/>
        <end position="189"/>
    </location>
</feature>
<accession>A0A835XD82</accession>
<feature type="chain" id="PRO_5032946233" description="Exostosin GT47 domain-containing protein" evidence="2">
    <location>
        <begin position="40"/>
        <end position="549"/>
    </location>
</feature>
<sequence length="549" mass="57820">MVPLRRSAPGTPPGLVPPRCALRAAGLVLLACLLGASGAAQAPPAAAATGAVGANGNATAGSTGPPITGNTPSGSTSGAALAAAGAIGASSGPAATAAPSVVPAVPEPAQAGSSSPTPAVGAPPAPGPFIKVTIVNEKTSHLEVLAGVYAVVRDYLLNGTAEPQVLWATHTYREDLARPPPSPPRPPLAPSERPSRTRHAHHSHYYPPPSAPPNDLLGWLANHTGWAHVNASAWHHFHENLHSSAGHVHAQVSKAVTWGSTDVVVCISPELDVVSRLCHHSAEVLGARLILAIVHRADMIGVKPWFLKDSPPAPVHMVALAPHVAKFVRHRCQMNHTMHWAVMAAPFRPAQPCTSKACLRGFAIQGTVRSWSVKGGHGMFRNYAGLWAQLAARNGSGAVRVTVLGKGKREDLAIPAGLEARVDFHSELLYPEFWAAIQKSWALVPAFGTGQYLTTRISSTLLATLTTCVPIIANRELQAVYSFLKEEHVFLQGEAEEEVDVMARVMAMDEAAIFAKRAAVCRLREDLGRGAAEMIRRALLSVSSTSKRR</sequence>
<name>A0A835XD82_9CHLO</name>
<dbReference type="AlphaFoldDB" id="A0A835XD82"/>
<reference evidence="3" key="1">
    <citation type="journal article" date="2020" name="bioRxiv">
        <title>Comparative genomics of Chlamydomonas.</title>
        <authorList>
            <person name="Craig R.J."/>
            <person name="Hasan A.R."/>
            <person name="Ness R.W."/>
            <person name="Keightley P.D."/>
        </authorList>
    </citation>
    <scope>NUCLEOTIDE SEQUENCE</scope>
    <source>
        <strain evidence="3">CCAP 11/70</strain>
    </source>
</reference>
<feature type="region of interest" description="Disordered" evidence="1">
    <location>
        <begin position="176"/>
        <end position="207"/>
    </location>
</feature>
<protein>
    <recommendedName>
        <fullName evidence="5">Exostosin GT47 domain-containing protein</fullName>
    </recommendedName>
</protein>
<evidence type="ECO:0000256" key="2">
    <source>
        <dbReference type="SAM" id="SignalP"/>
    </source>
</evidence>
<evidence type="ECO:0008006" key="5">
    <source>
        <dbReference type="Google" id="ProtNLM"/>
    </source>
</evidence>